<feature type="transmembrane region" description="Helical" evidence="1">
    <location>
        <begin position="332"/>
        <end position="353"/>
    </location>
</feature>
<dbReference type="GO" id="GO:0016020">
    <property type="term" value="C:membrane"/>
    <property type="evidence" value="ECO:0007669"/>
    <property type="project" value="InterPro"/>
</dbReference>
<gene>
    <name evidence="2" type="ORF">OSTQU699_LOCUS2776</name>
</gene>
<feature type="transmembrane region" description="Helical" evidence="1">
    <location>
        <begin position="439"/>
        <end position="458"/>
    </location>
</feature>
<proteinExistence type="predicted"/>
<reference evidence="2" key="1">
    <citation type="submission" date="2020-12" db="EMBL/GenBank/DDBJ databases">
        <authorList>
            <person name="Iha C."/>
        </authorList>
    </citation>
    <scope>NUCLEOTIDE SEQUENCE</scope>
</reference>
<dbReference type="AlphaFoldDB" id="A0A8S1IR70"/>
<feature type="transmembrane region" description="Helical" evidence="1">
    <location>
        <begin position="497"/>
        <end position="515"/>
    </location>
</feature>
<dbReference type="Pfam" id="PF00344">
    <property type="entry name" value="SecY"/>
    <property type="match status" value="1"/>
</dbReference>
<dbReference type="PRINTS" id="PR00303">
    <property type="entry name" value="SECYTRNLCASE"/>
</dbReference>
<dbReference type="Proteomes" id="UP000708148">
    <property type="component" value="Unassembled WGS sequence"/>
</dbReference>
<evidence type="ECO:0000256" key="1">
    <source>
        <dbReference type="SAM" id="Phobius"/>
    </source>
</evidence>
<keyword evidence="1" id="KW-0472">Membrane</keyword>
<feature type="transmembrane region" description="Helical" evidence="1">
    <location>
        <begin position="407"/>
        <end position="427"/>
    </location>
</feature>
<keyword evidence="3" id="KW-1185">Reference proteome</keyword>
<dbReference type="Gene3D" id="1.10.3370.10">
    <property type="entry name" value="SecY subunit domain"/>
    <property type="match status" value="1"/>
</dbReference>
<dbReference type="OrthoDB" id="1903502at2759"/>
<evidence type="ECO:0008006" key="4">
    <source>
        <dbReference type="Google" id="ProtNLM"/>
    </source>
</evidence>
<dbReference type="InterPro" id="IPR023201">
    <property type="entry name" value="SecY_dom_sf"/>
</dbReference>
<organism evidence="2 3">
    <name type="scientific">Ostreobium quekettii</name>
    <dbReference type="NCBI Taxonomy" id="121088"/>
    <lineage>
        <taxon>Eukaryota</taxon>
        <taxon>Viridiplantae</taxon>
        <taxon>Chlorophyta</taxon>
        <taxon>core chlorophytes</taxon>
        <taxon>Ulvophyceae</taxon>
        <taxon>TCBD clade</taxon>
        <taxon>Bryopsidales</taxon>
        <taxon>Ostreobineae</taxon>
        <taxon>Ostreobiaceae</taxon>
        <taxon>Ostreobium</taxon>
    </lineage>
</organism>
<sequence>MMRRMAPVVAPGKAAIHFGGFRARQRRFCDGGFGGKFGDHERAAMFVGRQGEGRVGVNERAAMFGGREGQGRIGYRGKVGRFCDRGRASGGMMGSAYAGGAAGAGGVRTSGSGAGSRLWRWLSTVLPFLRSWQLMGRCFLTLAMLAVVRIQYFMPLRGLTPLDLPEDMRMMSPEQTLLANMFLAGDSVPINIAMLGITPIVVSSLFISIMLATPLGDAIPFFRQMRAQQKTGALGVEGVERTVFILALMVGSWQALTNAFMLRPYAASQPHFMAKTVVDLLAALAVTRHACSMIQDQGLGEGTGFLILGLTLSGFASRLYELGTRMATEGCVAWQLGVAACAYLVIVAACVWLNKAEMRLPLVDYSMRRMKAALLSDNFRSPGGRLTESGASGLDARNYLPLPLSQGGVTSLFVFSGVFSFIDAYLVKSTALPWLVGSWAFRIGVFGLGIFLITLVPLGTSSAERVSEFLGRLEAGVKGVIPGEPTVRHLQLKMFQGRFWGGLIFSLVAMASLWLDWQSSAWFGKSIGTLNLILLVAVISSAARQVESLLEGPKLQRIMEREQAVMSAIRQT</sequence>
<comment type="caution">
    <text evidence="2">The sequence shown here is derived from an EMBL/GenBank/DDBJ whole genome shotgun (WGS) entry which is preliminary data.</text>
</comment>
<dbReference type="SUPFAM" id="SSF103491">
    <property type="entry name" value="Preprotein translocase SecY subunit"/>
    <property type="match status" value="1"/>
</dbReference>
<protein>
    <recommendedName>
        <fullName evidence="4">Preprotein translocase subunit SecY</fullName>
    </recommendedName>
</protein>
<feature type="transmembrane region" description="Helical" evidence="1">
    <location>
        <begin position="134"/>
        <end position="154"/>
    </location>
</feature>
<dbReference type="EMBL" id="CAJHUC010000654">
    <property type="protein sequence ID" value="CAD7697415.1"/>
    <property type="molecule type" value="Genomic_DNA"/>
</dbReference>
<dbReference type="GO" id="GO:0015031">
    <property type="term" value="P:protein transport"/>
    <property type="evidence" value="ECO:0007669"/>
    <property type="project" value="InterPro"/>
</dbReference>
<accession>A0A8S1IR70</accession>
<name>A0A8S1IR70_9CHLO</name>
<keyword evidence="1" id="KW-0812">Transmembrane</keyword>
<evidence type="ECO:0000313" key="2">
    <source>
        <dbReference type="EMBL" id="CAD7697415.1"/>
    </source>
</evidence>
<keyword evidence="1" id="KW-1133">Transmembrane helix</keyword>
<dbReference type="InterPro" id="IPR002208">
    <property type="entry name" value="SecY/SEC61-alpha"/>
</dbReference>
<evidence type="ECO:0000313" key="3">
    <source>
        <dbReference type="Proteomes" id="UP000708148"/>
    </source>
</evidence>
<feature type="transmembrane region" description="Helical" evidence="1">
    <location>
        <begin position="303"/>
        <end position="320"/>
    </location>
</feature>
<feature type="transmembrane region" description="Helical" evidence="1">
    <location>
        <begin position="192"/>
        <end position="222"/>
    </location>
</feature>
<feature type="transmembrane region" description="Helical" evidence="1">
    <location>
        <begin position="521"/>
        <end position="543"/>
    </location>
</feature>
<feature type="transmembrane region" description="Helical" evidence="1">
    <location>
        <begin position="243"/>
        <end position="266"/>
    </location>
</feature>